<dbReference type="InterPro" id="IPR004175">
    <property type="entry name" value="RNA_CPDase"/>
</dbReference>
<dbReference type="EMBL" id="JBEPMN010000010">
    <property type="protein sequence ID" value="MET3662303.1"/>
    <property type="molecule type" value="Genomic_DNA"/>
</dbReference>
<reference evidence="3 4" key="1">
    <citation type="submission" date="2024-06" db="EMBL/GenBank/DDBJ databases">
        <title>Genomic Encyclopedia of Type Strains, Phase IV (KMG-IV): sequencing the most valuable type-strain genomes for metagenomic binning, comparative biology and taxonomic classification.</title>
        <authorList>
            <person name="Goeker M."/>
        </authorList>
    </citation>
    <scope>NUCLEOTIDE SEQUENCE [LARGE SCALE GENOMIC DNA]</scope>
    <source>
        <strain evidence="3 4">DSM 19730</strain>
    </source>
</reference>
<feature type="short sequence motif" description="HXTX 2" evidence="2">
    <location>
        <begin position="143"/>
        <end position="146"/>
    </location>
</feature>
<proteinExistence type="inferred from homology"/>
<feature type="short sequence motif" description="HXTX 1" evidence="2">
    <location>
        <begin position="60"/>
        <end position="63"/>
    </location>
</feature>
<dbReference type="EC" id="3.1.4.58" evidence="2"/>
<comment type="caution">
    <text evidence="3">The sequence shown here is derived from an EMBL/GenBank/DDBJ whole genome shotgun (WGS) entry which is preliminary data.</text>
</comment>
<keyword evidence="1 2" id="KW-0378">Hydrolase</keyword>
<gene>
    <name evidence="3" type="ORF">ABID44_002640</name>
</gene>
<protein>
    <recommendedName>
        <fullName evidence="2">RNA 2',3'-cyclic phosphodiesterase</fullName>
        <shortName evidence="2">RNA 2',3'-CPDase</shortName>
        <ecNumber evidence="2">3.1.4.58</ecNumber>
    </recommendedName>
</protein>
<keyword evidence="4" id="KW-1185">Reference proteome</keyword>
<comment type="similarity">
    <text evidence="2">Belongs to the 2H phosphoesterase superfamily. ThpR family.</text>
</comment>
<dbReference type="PANTHER" id="PTHR35561">
    <property type="entry name" value="RNA 2',3'-CYCLIC PHOSPHODIESTERASE"/>
    <property type="match status" value="1"/>
</dbReference>
<dbReference type="Proteomes" id="UP001549143">
    <property type="component" value="Unassembled WGS sequence"/>
</dbReference>
<dbReference type="InterPro" id="IPR009097">
    <property type="entry name" value="Cyclic_Pdiesterase"/>
</dbReference>
<evidence type="ECO:0000256" key="2">
    <source>
        <dbReference type="HAMAP-Rule" id="MF_01940"/>
    </source>
</evidence>
<dbReference type="PANTHER" id="PTHR35561:SF1">
    <property type="entry name" value="RNA 2',3'-CYCLIC PHOSPHODIESTERASE"/>
    <property type="match status" value="1"/>
</dbReference>
<dbReference type="Pfam" id="PF13563">
    <property type="entry name" value="2_5_RNA_ligase2"/>
    <property type="match status" value="1"/>
</dbReference>
<accession>A0ABV2KQ71</accession>
<dbReference type="Gene3D" id="3.90.1140.10">
    <property type="entry name" value="Cyclic phosphodiesterase"/>
    <property type="match status" value="1"/>
</dbReference>
<dbReference type="GO" id="GO:0016874">
    <property type="term" value="F:ligase activity"/>
    <property type="evidence" value="ECO:0007669"/>
    <property type="project" value="UniProtKB-KW"/>
</dbReference>
<dbReference type="NCBIfam" id="TIGR02258">
    <property type="entry name" value="2_5_ligase"/>
    <property type="match status" value="1"/>
</dbReference>
<feature type="active site" description="Proton acceptor" evidence="2">
    <location>
        <position position="143"/>
    </location>
</feature>
<comment type="catalytic activity">
    <reaction evidence="2">
        <text>a 3'-end 2',3'-cyclophospho-ribonucleotide-RNA + H2O = a 3'-end 2'-phospho-ribonucleotide-RNA + H(+)</text>
        <dbReference type="Rhea" id="RHEA:11828"/>
        <dbReference type="Rhea" id="RHEA-COMP:10464"/>
        <dbReference type="Rhea" id="RHEA-COMP:17353"/>
        <dbReference type="ChEBI" id="CHEBI:15377"/>
        <dbReference type="ChEBI" id="CHEBI:15378"/>
        <dbReference type="ChEBI" id="CHEBI:83064"/>
        <dbReference type="ChEBI" id="CHEBI:173113"/>
        <dbReference type="EC" id="3.1.4.58"/>
    </reaction>
</comment>
<dbReference type="SUPFAM" id="SSF55144">
    <property type="entry name" value="LigT-like"/>
    <property type="match status" value="1"/>
</dbReference>
<keyword evidence="3" id="KW-0436">Ligase</keyword>
<evidence type="ECO:0000313" key="4">
    <source>
        <dbReference type="Proteomes" id="UP001549143"/>
    </source>
</evidence>
<comment type="function">
    <text evidence="2">Hydrolyzes RNA 2',3'-cyclic phosphodiester to an RNA 2'-phosphomonoester.</text>
</comment>
<feature type="active site" description="Proton donor" evidence="2">
    <location>
        <position position="60"/>
    </location>
</feature>
<dbReference type="HAMAP" id="MF_01940">
    <property type="entry name" value="RNA_CPDase"/>
    <property type="match status" value="1"/>
</dbReference>
<evidence type="ECO:0000313" key="3">
    <source>
        <dbReference type="EMBL" id="MET3662303.1"/>
    </source>
</evidence>
<evidence type="ECO:0000256" key="1">
    <source>
        <dbReference type="ARBA" id="ARBA00022801"/>
    </source>
</evidence>
<organism evidence="3 4">
    <name type="scientific">Aquamicrobium ahrensii</name>
    <dbReference type="NCBI Taxonomy" id="469551"/>
    <lineage>
        <taxon>Bacteria</taxon>
        <taxon>Pseudomonadati</taxon>
        <taxon>Pseudomonadota</taxon>
        <taxon>Alphaproteobacteria</taxon>
        <taxon>Hyphomicrobiales</taxon>
        <taxon>Phyllobacteriaceae</taxon>
        <taxon>Aquamicrobium</taxon>
    </lineage>
</organism>
<sequence length="219" mass="23733">MPSRHIDDSLLIESFDSRTGGFAMPRLFTALEIPRDAALSLSLLRGGLPGARWIDVENYHITLRFIGDVEGHVADDIADALDRIRRPSFTLALAGVGAFGQKKPHSVWAGVTASPDLGALQAEIDRICQRLGIGADPRKFTPHVTLARLRNAHPADVARYLSARGNFAAAPFKVGRFVLMSSRDSVGGGPYIVEEAWPLAGNYPTSRSDNASDASRIMR</sequence>
<name>A0ABV2KQ71_9HYPH</name>